<dbReference type="InterPro" id="IPR006939">
    <property type="entry name" value="SNF5"/>
</dbReference>
<sequence>MLLNIILLPVFVGFVAANQNERWYARMTGTILCNGQPVDTRMEVMEAGDDESEHDHMAVVMLKTLIDAMAPPTVSGKKPAVFTLNGERFYIGSDVGYYMNCLRGKLYKFYPNLWRRVATQEEKKIIHDLTKGEASVSSNVMLVRASEVEEILAGNDEKYRTADSLNGTPSRPRENEGTPVSAPRILKNVNNTPSWNIAVETTDQTTTMVPVGAGKGRPRRRDHIFDPIDKAQHDALLRNAKIPEELVPIRLDLDIDGLRVRDTFCYNKNESLMTPEQFAEILVEDLEITAHGAVAQIAASIKHQLAAHDEAAMQPLLEGAIDQRAQIKVSVNVQNENLTDILEWDLAAPENSPEEFSMQLCKDLQIGGEFVPGIATAIRSQIVYYRKTFAHTDMQLPTVSSVHPMRAENDADVYGPKLEFLSDADLEKKMRDCDRNTRRMRRLAAAAPY</sequence>
<evidence type="ECO:0000259" key="8">
    <source>
        <dbReference type="Pfam" id="PF21459"/>
    </source>
</evidence>
<dbReference type="Proteomes" id="UP000492821">
    <property type="component" value="Unassembled WGS sequence"/>
</dbReference>
<dbReference type="InterPro" id="IPR048664">
    <property type="entry name" value="INI1_DNA-bd"/>
</dbReference>
<keyword evidence="5" id="KW-0539">Nucleus</keyword>
<evidence type="ECO:0000256" key="2">
    <source>
        <dbReference type="ARBA" id="ARBA00010239"/>
    </source>
</evidence>
<dbReference type="WBParaSite" id="Pan_g10441.t1">
    <property type="protein sequence ID" value="Pan_g10441.t1"/>
    <property type="gene ID" value="Pan_g10441"/>
</dbReference>
<evidence type="ECO:0000313" key="9">
    <source>
        <dbReference type="Proteomes" id="UP000492821"/>
    </source>
</evidence>
<comment type="subcellular location">
    <subcellularLocation>
        <location evidence="1">Nucleus</location>
    </subcellularLocation>
</comment>
<comment type="similarity">
    <text evidence="2">Belongs to the SNF5 family.</text>
</comment>
<evidence type="ECO:0000256" key="5">
    <source>
        <dbReference type="ARBA" id="ARBA00023242"/>
    </source>
</evidence>
<evidence type="ECO:0000256" key="1">
    <source>
        <dbReference type="ARBA" id="ARBA00004123"/>
    </source>
</evidence>
<organism evidence="9 10">
    <name type="scientific">Panagrellus redivivus</name>
    <name type="common">Microworm</name>
    <dbReference type="NCBI Taxonomy" id="6233"/>
    <lineage>
        <taxon>Eukaryota</taxon>
        <taxon>Metazoa</taxon>
        <taxon>Ecdysozoa</taxon>
        <taxon>Nematoda</taxon>
        <taxon>Chromadorea</taxon>
        <taxon>Rhabditida</taxon>
        <taxon>Tylenchina</taxon>
        <taxon>Panagrolaimomorpha</taxon>
        <taxon>Panagrolaimoidea</taxon>
        <taxon>Panagrolaimidae</taxon>
        <taxon>Panagrellus</taxon>
    </lineage>
</organism>
<evidence type="ECO:0000256" key="4">
    <source>
        <dbReference type="ARBA" id="ARBA00023163"/>
    </source>
</evidence>
<dbReference type="Pfam" id="PF21459">
    <property type="entry name" value="INI1_DNA-bd"/>
    <property type="match status" value="1"/>
</dbReference>
<evidence type="ECO:0000256" key="3">
    <source>
        <dbReference type="ARBA" id="ARBA00023015"/>
    </source>
</evidence>
<dbReference type="PANTHER" id="PTHR10019">
    <property type="entry name" value="SNF5"/>
    <property type="match status" value="1"/>
</dbReference>
<dbReference type="GO" id="GO:0006338">
    <property type="term" value="P:chromatin remodeling"/>
    <property type="evidence" value="ECO:0007669"/>
    <property type="project" value="InterPro"/>
</dbReference>
<reference evidence="9" key="1">
    <citation type="journal article" date="2013" name="Genetics">
        <title>The draft genome and transcriptome of Panagrellus redivivus are shaped by the harsh demands of a free-living lifestyle.</title>
        <authorList>
            <person name="Srinivasan J."/>
            <person name="Dillman A.R."/>
            <person name="Macchietto M.G."/>
            <person name="Heikkinen L."/>
            <person name="Lakso M."/>
            <person name="Fracchia K.M."/>
            <person name="Antoshechkin I."/>
            <person name="Mortazavi A."/>
            <person name="Wong G."/>
            <person name="Sternberg P.W."/>
        </authorList>
    </citation>
    <scope>NUCLEOTIDE SEQUENCE [LARGE SCALE GENOMIC DNA]</scope>
    <source>
        <strain evidence="9">MT8872</strain>
    </source>
</reference>
<protein>
    <submittedName>
        <fullName evidence="10">SWI/SNF-related matrix-associated actin-dependent regulator of chromatin subfamily B member 1</fullName>
    </submittedName>
</protein>
<keyword evidence="9" id="KW-1185">Reference proteome</keyword>
<feature type="region of interest" description="Disordered" evidence="6">
    <location>
        <begin position="159"/>
        <end position="183"/>
    </location>
</feature>
<proteinExistence type="inferred from homology"/>
<reference evidence="10" key="2">
    <citation type="submission" date="2020-10" db="UniProtKB">
        <authorList>
            <consortium name="WormBaseParasite"/>
        </authorList>
    </citation>
    <scope>IDENTIFICATION</scope>
</reference>
<evidence type="ECO:0000256" key="7">
    <source>
        <dbReference type="SAM" id="SignalP"/>
    </source>
</evidence>
<keyword evidence="3" id="KW-0805">Transcription regulation</keyword>
<feature type="signal peptide" evidence="7">
    <location>
        <begin position="1"/>
        <end position="17"/>
    </location>
</feature>
<keyword evidence="7" id="KW-0732">Signal</keyword>
<feature type="domain" description="SWI/SNF Subunit INI1 DNA binding" evidence="8">
    <location>
        <begin position="78"/>
        <end position="156"/>
    </location>
</feature>
<evidence type="ECO:0000313" key="10">
    <source>
        <dbReference type="WBParaSite" id="Pan_g10441.t1"/>
    </source>
</evidence>
<name>A0A7E4UM81_PANRE</name>
<dbReference type="CDD" id="cd21086">
    <property type="entry name" value="WH_NTD_SMARCB1"/>
    <property type="match status" value="1"/>
</dbReference>
<dbReference type="Pfam" id="PF04855">
    <property type="entry name" value="SNF5"/>
    <property type="match status" value="1"/>
</dbReference>
<evidence type="ECO:0000256" key="6">
    <source>
        <dbReference type="SAM" id="MobiDB-lite"/>
    </source>
</evidence>
<feature type="chain" id="PRO_5029002882" evidence="7">
    <location>
        <begin position="18"/>
        <end position="449"/>
    </location>
</feature>
<dbReference type="GO" id="GO:0000228">
    <property type="term" value="C:nuclear chromosome"/>
    <property type="evidence" value="ECO:0007669"/>
    <property type="project" value="InterPro"/>
</dbReference>
<keyword evidence="4" id="KW-0804">Transcription</keyword>
<accession>A0A7E4UM81</accession>
<dbReference type="AlphaFoldDB" id="A0A7E4UM81"/>